<sequence>MSRCDCVRIQRCGGRELMTDQGQATATVQARHAESLKVMPFDEDQDFADAQRGFVAALEPGVVKNADGAVVWDSGSFAFLDEDCPETVHPSLWRQSRLCAMQGLYEVTDGIYQVRGLDLSNMTLVEGDTGVIVIDPLISEETAAAGLALYRSHRGDRAVVGVIFSHSHIDHFGGVKGVTTAEDVAAGRCPILAPVGFVEHAVAENVYAGTAMGRRAAYMYGAALPRGPLGAVGAGLGPTTSTGTPTLLTPTVDIDHTGQTATIDGVRIEFQMTPGTEAPSEMNFYFPDRRALCMAENATHTLHNLLTLRGALVRDPHVWSKYLTESINRYAAHSDVLFASHHWPTWGTERLTEFLSLQRDLYGYLHDQTLRALNQGATGIEIAENLELPPAVARAWHTHGYYGSVSHNVKAVYQRYMGWFDGNPATLWEHPPVDAASRHVEFMGGADEVVAKARKSYAEGDFRWVAQVLNYVIFAQPDHAEARTLQADTLEQLGFGSENGTWRNFFLMGAYELRNGPVGTPTRTDAPDIAAALSVEQVFDAIALRIDGPRAWDADITIDWRITDEGIDHRTHLRNGLLVHYDLDGEASEPDVRLSLSRPDLIAAVVGGGDVAGMVGAGRIGVEGDAAKLTELIGYLDAPDPDFAIVTP</sequence>
<dbReference type="Gene3D" id="1.25.40.880">
    <property type="entry name" value="Alkyl sulfatase, dimerisation domain"/>
    <property type="match status" value="1"/>
</dbReference>
<dbReference type="GO" id="GO:0018741">
    <property type="term" value="F:linear primary-alkylsulfatase activity"/>
    <property type="evidence" value="ECO:0007669"/>
    <property type="project" value="UniProtKB-EC"/>
</dbReference>
<evidence type="ECO:0000259" key="9">
    <source>
        <dbReference type="SMART" id="SM00849"/>
    </source>
</evidence>
<dbReference type="Gene3D" id="3.60.15.30">
    <property type="entry name" value="Metallo-beta-lactamase domain"/>
    <property type="match status" value="1"/>
</dbReference>
<dbReference type="EMBL" id="FN563149">
    <property type="protein sequence ID" value="CBH48453.1"/>
    <property type="molecule type" value="Genomic_DNA"/>
</dbReference>
<keyword evidence="3" id="KW-0378">Hydrolase</keyword>
<dbReference type="InterPro" id="IPR038536">
    <property type="entry name" value="Alkyl/aryl-sulf_dimr_sf"/>
</dbReference>
<evidence type="ECO:0000313" key="11">
    <source>
        <dbReference type="Proteomes" id="UP000006892"/>
    </source>
</evidence>
<dbReference type="Proteomes" id="UP001154400">
    <property type="component" value="Chromosome"/>
</dbReference>
<dbReference type="FunFam" id="1.25.40.880:FF:000001">
    <property type="entry name" value="SDS hydrolase SdsA1"/>
    <property type="match status" value="1"/>
</dbReference>
<evidence type="ECO:0000256" key="5">
    <source>
        <dbReference type="ARBA" id="ARBA00033751"/>
    </source>
</evidence>
<evidence type="ECO:0000256" key="2">
    <source>
        <dbReference type="ARBA" id="ARBA00022723"/>
    </source>
</evidence>
<dbReference type="PANTHER" id="PTHR43223">
    <property type="entry name" value="ALKYL/ARYL-SULFATASE"/>
    <property type="match status" value="1"/>
</dbReference>
<dbReference type="SUPFAM" id="SSF56281">
    <property type="entry name" value="Metallo-hydrolase/oxidoreductase"/>
    <property type="match status" value="1"/>
</dbReference>
<dbReference type="InterPro" id="IPR052195">
    <property type="entry name" value="Bact_Alkyl/Aryl-Sulfatase"/>
</dbReference>
<proteinExistence type="inferred from homology"/>
<comment type="similarity">
    <text evidence="5">Belongs to the metallo-beta-lactamase superfamily. Type III sulfatase family.</text>
</comment>
<dbReference type="InterPro" id="IPR036866">
    <property type="entry name" value="RibonucZ/Hydroxyglut_hydro"/>
</dbReference>
<evidence type="ECO:0000313" key="10">
    <source>
        <dbReference type="EMBL" id="CBH48453.1"/>
    </source>
</evidence>
<dbReference type="Gene3D" id="3.30.1050.10">
    <property type="entry name" value="SCP2 sterol-binding domain"/>
    <property type="match status" value="1"/>
</dbReference>
<dbReference type="GO" id="GO:0018909">
    <property type="term" value="P:dodecyl sulfate metabolic process"/>
    <property type="evidence" value="ECO:0007669"/>
    <property type="project" value="InterPro"/>
</dbReference>
<protein>
    <recommendedName>
        <fullName evidence="7">Linear primary-alkylsulfatase</fullName>
        <ecNumber evidence="6">3.1.6.21</ecNumber>
    </recommendedName>
    <alternativeName>
        <fullName evidence="8">Type III linear primary-alkylsulfatase</fullName>
    </alternativeName>
</protein>
<comment type="cofactor">
    <cofactor evidence="1">
        <name>Zn(2+)</name>
        <dbReference type="ChEBI" id="CHEBI:29105"/>
    </cofactor>
</comment>
<dbReference type="PANTHER" id="PTHR43223:SF1">
    <property type="entry name" value="ALKYL_ARYL-SULFATASE BDS1"/>
    <property type="match status" value="1"/>
</dbReference>
<dbReference type="InterPro" id="IPR001279">
    <property type="entry name" value="Metallo-B-lactamas"/>
</dbReference>
<dbReference type="Pfam" id="PF00753">
    <property type="entry name" value="Lactamase_B"/>
    <property type="match status" value="1"/>
</dbReference>
<dbReference type="GO" id="GO:0046872">
    <property type="term" value="F:metal ion binding"/>
    <property type="evidence" value="ECO:0007669"/>
    <property type="project" value="UniProtKB-KW"/>
</dbReference>
<feature type="domain" description="Metallo-beta-lactamase" evidence="9">
    <location>
        <begin position="119"/>
        <end position="341"/>
    </location>
</feature>
<reference evidence="10" key="1">
    <citation type="journal article" date="2010" name="PLoS Genet.">
        <title>The genome of a pathogenic rhodococcus: cooptive virulence underpinned by key gene acquisitions.</title>
        <authorList>
            <person name="Letek M."/>
            <person name="Gonzalez P."/>
            <person name="Macarthur I."/>
            <person name="Rodriguez H."/>
            <person name="Freeman T.C."/>
            <person name="Valero-Rello A."/>
            <person name="Blanco M."/>
            <person name="Buckley T."/>
            <person name="Cherevach I."/>
            <person name="Fahey R."/>
            <person name="Hapeshi A."/>
            <person name="Holdstock J."/>
            <person name="Leadon D."/>
            <person name="Navas J."/>
            <person name="Ocampo A."/>
            <person name="Quail M.A."/>
            <person name="Sanders M."/>
            <person name="Scortti M.M."/>
            <person name="Prescott J.F."/>
            <person name="Fogarty U."/>
            <person name="Meijer W.G."/>
            <person name="Parkhill J."/>
            <person name="Bentley S.D."/>
            <person name="Vazquez-Boland J.A."/>
        </authorList>
    </citation>
    <scope>NUCLEOTIDE SEQUENCE [LARGE SCALE GENOMIC DNA]</scope>
    <source>
        <strain evidence="10 11">103S</strain>
    </source>
</reference>
<dbReference type="SMART" id="SM00849">
    <property type="entry name" value="Lactamase_B"/>
    <property type="match status" value="1"/>
</dbReference>
<evidence type="ECO:0000256" key="7">
    <source>
        <dbReference type="ARBA" id="ARBA00068034"/>
    </source>
</evidence>
<evidence type="ECO:0000256" key="6">
    <source>
        <dbReference type="ARBA" id="ARBA00066568"/>
    </source>
</evidence>
<dbReference type="InterPro" id="IPR036527">
    <property type="entry name" value="SCP2_sterol-bd_dom_sf"/>
</dbReference>
<dbReference type="Pfam" id="PF14863">
    <property type="entry name" value="Alkyl_sulf_dimr"/>
    <property type="match status" value="1"/>
</dbReference>
<dbReference type="InterPro" id="IPR044097">
    <property type="entry name" value="Bds1/SdsA1_MBL-fold"/>
</dbReference>
<dbReference type="KEGG" id="req:REQ_24110"/>
<keyword evidence="2" id="KW-0479">Metal-binding</keyword>
<dbReference type="InterPro" id="IPR029228">
    <property type="entry name" value="Alkyl_sulf_dimr"/>
</dbReference>
<gene>
    <name evidence="10" type="ordered locus">REQ_24110</name>
</gene>
<dbReference type="SUPFAM" id="SSF55718">
    <property type="entry name" value="SCP-like"/>
    <property type="match status" value="1"/>
</dbReference>
<name>A0A3S5Y7A8_RHOH1</name>
<dbReference type="AlphaFoldDB" id="A0A3S5Y7A8"/>
<dbReference type="GO" id="GO:0046983">
    <property type="term" value="F:protein dimerization activity"/>
    <property type="evidence" value="ECO:0007669"/>
    <property type="project" value="InterPro"/>
</dbReference>
<dbReference type="CDD" id="cd07710">
    <property type="entry name" value="arylsulfatase_Sdsa1-like_MBL-fold"/>
    <property type="match status" value="1"/>
</dbReference>
<evidence type="ECO:0000256" key="4">
    <source>
        <dbReference type="ARBA" id="ARBA00022833"/>
    </source>
</evidence>
<dbReference type="EC" id="3.1.6.21" evidence="6"/>
<evidence type="ECO:0000256" key="1">
    <source>
        <dbReference type="ARBA" id="ARBA00001947"/>
    </source>
</evidence>
<keyword evidence="4" id="KW-0862">Zinc</keyword>
<accession>A0A3S5Y7A8</accession>
<dbReference type="InterPro" id="IPR029229">
    <property type="entry name" value="Alkyl_sulf_C"/>
</dbReference>
<evidence type="ECO:0000256" key="8">
    <source>
        <dbReference type="ARBA" id="ARBA00075789"/>
    </source>
</evidence>
<evidence type="ECO:0000256" key="3">
    <source>
        <dbReference type="ARBA" id="ARBA00022801"/>
    </source>
</evidence>
<dbReference type="Pfam" id="PF14864">
    <property type="entry name" value="Alkyl_sulf_C"/>
    <property type="match status" value="1"/>
</dbReference>
<dbReference type="FunFam" id="3.60.15.30:FF:000001">
    <property type="entry name" value="Alkyl/aryl-sulfatase BDS1"/>
    <property type="match status" value="1"/>
</dbReference>
<organism evidence="10">
    <name type="scientific">Rhodococcus hoagii (strain 103S)</name>
    <name type="common">Rhodococcus equi</name>
    <dbReference type="NCBI Taxonomy" id="685727"/>
    <lineage>
        <taxon>Bacteria</taxon>
        <taxon>Bacillati</taxon>
        <taxon>Actinomycetota</taxon>
        <taxon>Actinomycetes</taxon>
        <taxon>Mycobacteriales</taxon>
        <taxon>Nocardiaceae</taxon>
        <taxon>Prescottella</taxon>
    </lineage>
</organism>